<reference evidence="2 3" key="1">
    <citation type="submission" date="2016-10" db="EMBL/GenBank/DDBJ databases">
        <authorList>
            <person name="de Groot N.N."/>
        </authorList>
    </citation>
    <scope>NUCLEOTIDE SEQUENCE [LARGE SCALE GENOMIC DNA]</scope>
    <source>
        <strain evidence="2 3">DSM 43357</strain>
    </source>
</reference>
<organism evidence="2 3">
    <name type="scientific">Nonomuraea pusilla</name>
    <dbReference type="NCBI Taxonomy" id="46177"/>
    <lineage>
        <taxon>Bacteria</taxon>
        <taxon>Bacillati</taxon>
        <taxon>Actinomycetota</taxon>
        <taxon>Actinomycetes</taxon>
        <taxon>Streptosporangiales</taxon>
        <taxon>Streptosporangiaceae</taxon>
        <taxon>Nonomuraea</taxon>
    </lineage>
</organism>
<dbReference type="PROSITE" id="PS51819">
    <property type="entry name" value="VOC"/>
    <property type="match status" value="1"/>
</dbReference>
<gene>
    <name evidence="2" type="ORF">SAMN05660976_03310</name>
</gene>
<dbReference type="SUPFAM" id="SSF54593">
    <property type="entry name" value="Glyoxalase/Bleomycin resistance protein/Dihydroxybiphenyl dioxygenase"/>
    <property type="match status" value="1"/>
</dbReference>
<dbReference type="Proteomes" id="UP000198953">
    <property type="component" value="Unassembled WGS sequence"/>
</dbReference>
<dbReference type="STRING" id="46177.SAMN05660976_03310"/>
<keyword evidence="3" id="KW-1185">Reference proteome</keyword>
<dbReference type="Pfam" id="PF00903">
    <property type="entry name" value="Glyoxalase"/>
    <property type="match status" value="1"/>
</dbReference>
<dbReference type="Gene3D" id="3.10.180.10">
    <property type="entry name" value="2,3-Dihydroxybiphenyl 1,2-Dioxygenase, domain 1"/>
    <property type="match status" value="1"/>
</dbReference>
<dbReference type="AlphaFoldDB" id="A0A1H7T294"/>
<protein>
    <recommendedName>
        <fullName evidence="1">VOC domain-containing protein</fullName>
    </recommendedName>
</protein>
<dbReference type="CDD" id="cd07247">
    <property type="entry name" value="SgaA_N_like"/>
    <property type="match status" value="1"/>
</dbReference>
<accession>A0A1H7T294</accession>
<proteinExistence type="predicted"/>
<dbReference type="PANTHER" id="PTHR33993">
    <property type="entry name" value="GLYOXALASE-RELATED"/>
    <property type="match status" value="1"/>
</dbReference>
<evidence type="ECO:0000313" key="3">
    <source>
        <dbReference type="Proteomes" id="UP000198953"/>
    </source>
</evidence>
<evidence type="ECO:0000313" key="2">
    <source>
        <dbReference type="EMBL" id="SEL78645.1"/>
    </source>
</evidence>
<dbReference type="InterPro" id="IPR004360">
    <property type="entry name" value="Glyas_Fos-R_dOase_dom"/>
</dbReference>
<evidence type="ECO:0000259" key="1">
    <source>
        <dbReference type="PROSITE" id="PS51819"/>
    </source>
</evidence>
<dbReference type="OrthoDB" id="9793039at2"/>
<sequence>MTLDGHDPAPAWFDVSSPDAARARRFYQDLFGWTVNVLDDTYALVGADGGEPAGGIGQAGPGSPYTGIVVYFRVADVDEALARAEALGGKRRLDPRALPGQGRMAVFDDPDGNPVGLLGA</sequence>
<dbReference type="PANTHER" id="PTHR33993:SF14">
    <property type="entry name" value="GB|AAF24581.1"/>
    <property type="match status" value="1"/>
</dbReference>
<feature type="domain" description="VOC" evidence="1">
    <location>
        <begin position="9"/>
        <end position="120"/>
    </location>
</feature>
<dbReference type="InterPro" id="IPR052164">
    <property type="entry name" value="Anthracycline_SecMetBiosynth"/>
</dbReference>
<dbReference type="EMBL" id="FOBF01000007">
    <property type="protein sequence ID" value="SEL78645.1"/>
    <property type="molecule type" value="Genomic_DNA"/>
</dbReference>
<dbReference type="RefSeq" id="WP_055502439.1">
    <property type="nucleotide sequence ID" value="NZ_BBZG01000001.1"/>
</dbReference>
<name>A0A1H7T294_9ACTN</name>
<dbReference type="InterPro" id="IPR037523">
    <property type="entry name" value="VOC_core"/>
</dbReference>
<dbReference type="InterPro" id="IPR029068">
    <property type="entry name" value="Glyas_Bleomycin-R_OHBP_Dase"/>
</dbReference>